<comment type="caution">
    <text evidence="1">The sequence shown here is derived from an EMBL/GenBank/DDBJ whole genome shotgun (WGS) entry which is preliminary data.</text>
</comment>
<gene>
    <name evidence="1" type="ORF">LCGC14_1129790</name>
</gene>
<proteinExistence type="predicted"/>
<organism evidence="1">
    <name type="scientific">marine sediment metagenome</name>
    <dbReference type="NCBI Taxonomy" id="412755"/>
    <lineage>
        <taxon>unclassified sequences</taxon>
        <taxon>metagenomes</taxon>
        <taxon>ecological metagenomes</taxon>
    </lineage>
</organism>
<evidence type="ECO:0000313" key="1">
    <source>
        <dbReference type="EMBL" id="KKN01215.1"/>
    </source>
</evidence>
<sequence>MKFPPLTQEPIQHVDCTPDAGYPLRILKAHRENYECRWECDGEMSDGTKEMIAAINEGCAMRATLLDKAIAILEREGR</sequence>
<protein>
    <submittedName>
        <fullName evidence="1">Uncharacterized protein</fullName>
    </submittedName>
</protein>
<name>A0A0F9M1B6_9ZZZZ</name>
<accession>A0A0F9M1B6</accession>
<dbReference type="AlphaFoldDB" id="A0A0F9M1B6"/>
<reference evidence="1" key="1">
    <citation type="journal article" date="2015" name="Nature">
        <title>Complex archaea that bridge the gap between prokaryotes and eukaryotes.</title>
        <authorList>
            <person name="Spang A."/>
            <person name="Saw J.H."/>
            <person name="Jorgensen S.L."/>
            <person name="Zaremba-Niedzwiedzka K."/>
            <person name="Martijn J."/>
            <person name="Lind A.E."/>
            <person name="van Eijk R."/>
            <person name="Schleper C."/>
            <person name="Guy L."/>
            <person name="Ettema T.J."/>
        </authorList>
    </citation>
    <scope>NUCLEOTIDE SEQUENCE</scope>
</reference>
<dbReference type="EMBL" id="LAZR01005285">
    <property type="protein sequence ID" value="KKN01215.1"/>
    <property type="molecule type" value="Genomic_DNA"/>
</dbReference>